<dbReference type="Pfam" id="PF00990">
    <property type="entry name" value="GGDEF"/>
    <property type="match status" value="1"/>
</dbReference>
<dbReference type="CDD" id="cd01949">
    <property type="entry name" value="GGDEF"/>
    <property type="match status" value="1"/>
</dbReference>
<dbReference type="NCBIfam" id="TIGR00254">
    <property type="entry name" value="GGDEF"/>
    <property type="match status" value="1"/>
</dbReference>
<dbReference type="Gene3D" id="3.30.450.40">
    <property type="match status" value="1"/>
</dbReference>
<keyword evidence="3" id="KW-0808">Transferase</keyword>
<comment type="caution">
    <text evidence="3">The sequence shown here is derived from an EMBL/GenBank/DDBJ whole genome shotgun (WGS) entry which is preliminary data.</text>
</comment>
<evidence type="ECO:0000259" key="2">
    <source>
        <dbReference type="PROSITE" id="PS50887"/>
    </source>
</evidence>
<dbReference type="Proteomes" id="UP001589788">
    <property type="component" value="Unassembled WGS sequence"/>
</dbReference>
<dbReference type="SMART" id="SM00065">
    <property type="entry name" value="GAF"/>
    <property type="match status" value="1"/>
</dbReference>
<dbReference type="SUPFAM" id="SSF55781">
    <property type="entry name" value="GAF domain-like"/>
    <property type="match status" value="2"/>
</dbReference>
<evidence type="ECO:0000256" key="1">
    <source>
        <dbReference type="SAM" id="MobiDB-lite"/>
    </source>
</evidence>
<dbReference type="GO" id="GO:0052621">
    <property type="term" value="F:diguanylate cyclase activity"/>
    <property type="evidence" value="ECO:0007669"/>
    <property type="project" value="UniProtKB-EC"/>
</dbReference>
<dbReference type="EMBL" id="JBHLYQ010000069">
    <property type="protein sequence ID" value="MFC0082076.1"/>
    <property type="molecule type" value="Genomic_DNA"/>
</dbReference>
<evidence type="ECO:0000313" key="4">
    <source>
        <dbReference type="Proteomes" id="UP001589788"/>
    </source>
</evidence>
<dbReference type="InterPro" id="IPR052163">
    <property type="entry name" value="DGC-Regulatory_Protein"/>
</dbReference>
<name>A0ABV6C5G3_9ACTN</name>
<accession>A0ABV6C5G3</accession>
<feature type="non-terminal residue" evidence="3">
    <location>
        <position position="704"/>
    </location>
</feature>
<reference evidence="3 4" key="1">
    <citation type="submission" date="2024-09" db="EMBL/GenBank/DDBJ databases">
        <authorList>
            <person name="Sun Q."/>
            <person name="Mori K."/>
        </authorList>
    </citation>
    <scope>NUCLEOTIDE SEQUENCE [LARGE SCALE GENOMIC DNA]</scope>
    <source>
        <strain evidence="3 4">JCM 15389</strain>
    </source>
</reference>
<dbReference type="PROSITE" id="PS50887">
    <property type="entry name" value="GGDEF"/>
    <property type="match status" value="1"/>
</dbReference>
<dbReference type="InterPro" id="IPR029787">
    <property type="entry name" value="Nucleotide_cyclase"/>
</dbReference>
<evidence type="ECO:0000313" key="3">
    <source>
        <dbReference type="EMBL" id="MFC0082076.1"/>
    </source>
</evidence>
<dbReference type="InterPro" id="IPR000160">
    <property type="entry name" value="GGDEF_dom"/>
</dbReference>
<keyword evidence="4" id="KW-1185">Reference proteome</keyword>
<dbReference type="Pfam" id="PF01590">
    <property type="entry name" value="GAF"/>
    <property type="match status" value="1"/>
</dbReference>
<dbReference type="PANTHER" id="PTHR46663:SF3">
    <property type="entry name" value="SLL0267 PROTEIN"/>
    <property type="match status" value="1"/>
</dbReference>
<dbReference type="InterPro" id="IPR043128">
    <property type="entry name" value="Rev_trsase/Diguanyl_cyclase"/>
</dbReference>
<dbReference type="SMART" id="SM00267">
    <property type="entry name" value="GGDEF"/>
    <property type="match status" value="1"/>
</dbReference>
<dbReference type="PANTHER" id="PTHR46663">
    <property type="entry name" value="DIGUANYLATE CYCLASE DGCT-RELATED"/>
    <property type="match status" value="1"/>
</dbReference>
<keyword evidence="3" id="KW-0548">Nucleotidyltransferase</keyword>
<organism evidence="3 4">
    <name type="scientific">Aciditerrimonas ferrireducens</name>
    <dbReference type="NCBI Taxonomy" id="667306"/>
    <lineage>
        <taxon>Bacteria</taxon>
        <taxon>Bacillati</taxon>
        <taxon>Actinomycetota</taxon>
        <taxon>Acidimicrobiia</taxon>
        <taxon>Acidimicrobiales</taxon>
        <taxon>Acidimicrobiaceae</taxon>
        <taxon>Aciditerrimonas</taxon>
    </lineage>
</organism>
<dbReference type="EC" id="2.7.7.65" evidence="3"/>
<gene>
    <name evidence="3" type="ORF">ACFFRE_07930</name>
</gene>
<dbReference type="InterPro" id="IPR029016">
    <property type="entry name" value="GAF-like_dom_sf"/>
</dbReference>
<sequence>MPLGLPAAPGPPTGGASGPTTVGRDALLAQVAWLARQLALAAALAGDPRTPYEPGQVLAELVGRVAETVRAKAHVAAAAPAPGDTPRTWSVGLPPEEAAQLVRGLGAGRHAPSAELLVAPIASDRRHFGWLCALGPAEGAWWPTDQQTLEVFAQGTAHALETLAALHDLRHAESTARALLDLAHRLAQVFGVEEVAETLASAVAEVTQAGRASTWLWDPHEGALVRVAVAEPVAGRQEARATTGAERVALRPEDDRLAWQLVTTRSTVVADLEEVGPTVAAILRRNGCRWVAAVPVVAGGELLGAVTAAYTSEPPALRRGPGELVERLQGLADQAATAIANARLLSQMQHVAWHDPLTGLPNRRLLEDRTAQALRQAERTGQAVGLLFVDLDHFKTVNDTLGHSAGDQVVTEAADRLRNLVRTQDTVARFGGDELAILLPEVRDPAAMEQLAERALAALAEPYELPTGPLTVTASIGLASAPPVERSFAALLQAADLAMYEAKQAGRNRVRRASRPRALPLGEGATGASTVPGAALADQPLPCTPILRLADHATIGVLLEPAPTWPAAMSLLAGSLAVLASWPTTPPSALLPVPAAELLRPGHLHQLLRTVQDAGVPPERVVVLLETSTPPDDIDDLDLATLTRRLGRVGIRCALPWALGRRPGILEAARPAVVVVEAPALRSGWRPEDDWRGPLGSVPPARMA</sequence>
<feature type="region of interest" description="Disordered" evidence="1">
    <location>
        <begin position="1"/>
        <end position="21"/>
    </location>
</feature>
<feature type="domain" description="GGDEF" evidence="2">
    <location>
        <begin position="382"/>
        <end position="515"/>
    </location>
</feature>
<protein>
    <submittedName>
        <fullName evidence="3">Diguanylate cyclase domain-containing protein</fullName>
        <ecNumber evidence="3">2.7.7.65</ecNumber>
    </submittedName>
</protein>
<dbReference type="RefSeq" id="WP_377789503.1">
    <property type="nucleotide sequence ID" value="NZ_JBHLYQ010000069.1"/>
</dbReference>
<proteinExistence type="predicted"/>
<dbReference type="Gene3D" id="3.30.70.270">
    <property type="match status" value="1"/>
</dbReference>
<dbReference type="SUPFAM" id="SSF55073">
    <property type="entry name" value="Nucleotide cyclase"/>
    <property type="match status" value="1"/>
</dbReference>
<dbReference type="InterPro" id="IPR003018">
    <property type="entry name" value="GAF"/>
</dbReference>